<evidence type="ECO:0000256" key="4">
    <source>
        <dbReference type="ARBA" id="ARBA00022741"/>
    </source>
</evidence>
<dbReference type="Pfam" id="PF00069">
    <property type="entry name" value="Pkinase"/>
    <property type="match status" value="1"/>
</dbReference>
<dbReference type="SUPFAM" id="SSF56112">
    <property type="entry name" value="Protein kinase-like (PK-like)"/>
    <property type="match status" value="1"/>
</dbReference>
<feature type="compositionally biased region" description="Basic and acidic residues" evidence="10">
    <location>
        <begin position="537"/>
        <end position="552"/>
    </location>
</feature>
<evidence type="ECO:0000256" key="2">
    <source>
        <dbReference type="ARBA" id="ARBA00022527"/>
    </source>
</evidence>
<reference evidence="12 13" key="1">
    <citation type="submission" date="2021-06" db="EMBL/GenBank/DDBJ databases">
        <authorList>
            <person name="Palmer J.M."/>
        </authorList>
    </citation>
    <scope>NUCLEOTIDE SEQUENCE [LARGE SCALE GENOMIC DNA]</scope>
    <source>
        <strain evidence="13">if_2019</strain>
        <tissue evidence="12">Muscle</tissue>
    </source>
</reference>
<name>A0ABV0U3D3_9TELE</name>
<feature type="region of interest" description="Disordered" evidence="10">
    <location>
        <begin position="471"/>
        <end position="552"/>
    </location>
</feature>
<feature type="compositionally biased region" description="Basic and acidic residues" evidence="10">
    <location>
        <begin position="509"/>
        <end position="530"/>
    </location>
</feature>
<evidence type="ECO:0000256" key="8">
    <source>
        <dbReference type="ARBA" id="ARBA00048679"/>
    </source>
</evidence>
<gene>
    <name evidence="12" type="ORF">ILYODFUR_000319</name>
</gene>
<evidence type="ECO:0000313" key="12">
    <source>
        <dbReference type="EMBL" id="MEQ2239030.1"/>
    </source>
</evidence>
<evidence type="ECO:0000256" key="6">
    <source>
        <dbReference type="ARBA" id="ARBA00022840"/>
    </source>
</evidence>
<keyword evidence="4 9" id="KW-0547">Nucleotide-binding</keyword>
<keyword evidence="5" id="KW-0418">Kinase</keyword>
<evidence type="ECO:0000256" key="9">
    <source>
        <dbReference type="PROSITE-ProRule" id="PRU10141"/>
    </source>
</evidence>
<accession>A0ABV0U3D3</accession>
<feature type="binding site" evidence="9">
    <location>
        <position position="59"/>
    </location>
    <ligand>
        <name>ATP</name>
        <dbReference type="ChEBI" id="CHEBI:30616"/>
    </ligand>
</feature>
<comment type="catalytic activity">
    <reaction evidence="7">
        <text>L-threonyl-[protein] + ATP = O-phospho-L-threonyl-[protein] + ADP + H(+)</text>
        <dbReference type="Rhea" id="RHEA:46608"/>
        <dbReference type="Rhea" id="RHEA-COMP:11060"/>
        <dbReference type="Rhea" id="RHEA-COMP:11605"/>
        <dbReference type="ChEBI" id="CHEBI:15378"/>
        <dbReference type="ChEBI" id="CHEBI:30013"/>
        <dbReference type="ChEBI" id="CHEBI:30616"/>
        <dbReference type="ChEBI" id="CHEBI:61977"/>
        <dbReference type="ChEBI" id="CHEBI:456216"/>
        <dbReference type="EC" id="2.7.11.1"/>
    </reaction>
</comment>
<sequence>MDSSRNFTSAMDGPVDPRGFCGRLDLSGLYQLGRTLGRGHFAVVKLGRHVNTGQLVAVKMIDKTKLDVMATSHLLQEVRCMRLVQHPNVVRLYEVIDTPTTLYLVMELAEGGDLYDYILRHDGGVAEGTAKRHFAQIVRAVSYCHQLHVVHRDLKPENVVFFPQQGAVKLTDFGFSNLFQPGMMLATSCGSLAYSAPEILLGEEYDAPAVDIWSLGVILYMLVCGVPPFQETNDSETLVMILDCRYSVPEHVSENCRDLISRMLQKDPCRRASLGEIEAHQWLHGLDDALLSPEAPPHWVTGAISATSSSLCAPESGDLLAMKSSTQQAFPGTWQPSLGFSLRPAPFEEPPVGKNVPALQQICEEDEEEEEEEEKEEEEEEDKEEEQERPREPEGELEEILECMEEVEDLGNTEKEEENAEEMQRGNEDSGCVILDQPVSHRDDTLSQTSEVTQSSPAFRVSCCQLNISNRKEGQDEEVEPNNNTGKPPPLLPTPESCQSCISASSASLREKTEREEEQNEKNESTEKSRAHNTQGTRDESVPRAEQGKRHSIKLRDRLFQFPLCEKALAFNIPTQNKPKILPLAQYNCCHVL</sequence>
<dbReference type="InterPro" id="IPR011009">
    <property type="entry name" value="Kinase-like_dom_sf"/>
</dbReference>
<organism evidence="12 13">
    <name type="scientific">Ilyodon furcidens</name>
    <name type="common">goldbreast splitfin</name>
    <dbReference type="NCBI Taxonomy" id="33524"/>
    <lineage>
        <taxon>Eukaryota</taxon>
        <taxon>Metazoa</taxon>
        <taxon>Chordata</taxon>
        <taxon>Craniata</taxon>
        <taxon>Vertebrata</taxon>
        <taxon>Euteleostomi</taxon>
        <taxon>Actinopterygii</taxon>
        <taxon>Neopterygii</taxon>
        <taxon>Teleostei</taxon>
        <taxon>Neoteleostei</taxon>
        <taxon>Acanthomorphata</taxon>
        <taxon>Ovalentaria</taxon>
        <taxon>Atherinomorphae</taxon>
        <taxon>Cyprinodontiformes</taxon>
        <taxon>Goodeidae</taxon>
        <taxon>Ilyodon</taxon>
    </lineage>
</organism>
<dbReference type="EC" id="2.7.11.1" evidence="1"/>
<dbReference type="SMART" id="SM00220">
    <property type="entry name" value="S_TKc"/>
    <property type="match status" value="1"/>
</dbReference>
<feature type="compositionally biased region" description="Low complexity" evidence="10">
    <location>
        <begin position="497"/>
        <end position="508"/>
    </location>
</feature>
<evidence type="ECO:0000256" key="3">
    <source>
        <dbReference type="ARBA" id="ARBA00022679"/>
    </source>
</evidence>
<evidence type="ECO:0000259" key="11">
    <source>
        <dbReference type="PROSITE" id="PS50011"/>
    </source>
</evidence>
<evidence type="ECO:0000256" key="10">
    <source>
        <dbReference type="SAM" id="MobiDB-lite"/>
    </source>
</evidence>
<dbReference type="PROSITE" id="PS50011">
    <property type="entry name" value="PROTEIN_KINASE_DOM"/>
    <property type="match status" value="1"/>
</dbReference>
<dbReference type="InterPro" id="IPR000719">
    <property type="entry name" value="Prot_kinase_dom"/>
</dbReference>
<protein>
    <recommendedName>
        <fullName evidence="1">non-specific serine/threonine protein kinase</fullName>
        <ecNumber evidence="1">2.7.11.1</ecNumber>
    </recommendedName>
</protein>
<feature type="compositionally biased region" description="Acidic residues" evidence="10">
    <location>
        <begin position="363"/>
        <end position="385"/>
    </location>
</feature>
<feature type="region of interest" description="Disordered" evidence="10">
    <location>
        <begin position="335"/>
        <end position="458"/>
    </location>
</feature>
<evidence type="ECO:0000313" key="13">
    <source>
        <dbReference type="Proteomes" id="UP001482620"/>
    </source>
</evidence>
<comment type="catalytic activity">
    <reaction evidence="8">
        <text>L-seryl-[protein] + ATP = O-phospho-L-seryl-[protein] + ADP + H(+)</text>
        <dbReference type="Rhea" id="RHEA:17989"/>
        <dbReference type="Rhea" id="RHEA-COMP:9863"/>
        <dbReference type="Rhea" id="RHEA-COMP:11604"/>
        <dbReference type="ChEBI" id="CHEBI:15378"/>
        <dbReference type="ChEBI" id="CHEBI:29999"/>
        <dbReference type="ChEBI" id="CHEBI:30616"/>
        <dbReference type="ChEBI" id="CHEBI:83421"/>
        <dbReference type="ChEBI" id="CHEBI:456216"/>
        <dbReference type="EC" id="2.7.11.1"/>
    </reaction>
</comment>
<keyword evidence="13" id="KW-1185">Reference proteome</keyword>
<evidence type="ECO:0000256" key="5">
    <source>
        <dbReference type="ARBA" id="ARBA00022777"/>
    </source>
</evidence>
<dbReference type="InterPro" id="IPR017441">
    <property type="entry name" value="Protein_kinase_ATP_BS"/>
</dbReference>
<dbReference type="PROSITE" id="PS00108">
    <property type="entry name" value="PROTEIN_KINASE_ST"/>
    <property type="match status" value="1"/>
</dbReference>
<dbReference type="CDD" id="cd14074">
    <property type="entry name" value="STKc_SNRK"/>
    <property type="match status" value="1"/>
</dbReference>
<evidence type="ECO:0000256" key="1">
    <source>
        <dbReference type="ARBA" id="ARBA00012513"/>
    </source>
</evidence>
<feature type="domain" description="Protein kinase" evidence="11">
    <location>
        <begin position="30"/>
        <end position="283"/>
    </location>
</feature>
<dbReference type="InterPro" id="IPR008271">
    <property type="entry name" value="Ser/Thr_kinase_AS"/>
</dbReference>
<dbReference type="PROSITE" id="PS00107">
    <property type="entry name" value="PROTEIN_KINASE_ATP"/>
    <property type="match status" value="1"/>
</dbReference>
<feature type="compositionally biased region" description="Polar residues" evidence="10">
    <location>
        <begin position="446"/>
        <end position="457"/>
    </location>
</feature>
<dbReference type="EMBL" id="JAHRIQ010057940">
    <property type="protein sequence ID" value="MEQ2239030.1"/>
    <property type="molecule type" value="Genomic_DNA"/>
</dbReference>
<keyword evidence="2" id="KW-0723">Serine/threonine-protein kinase</keyword>
<dbReference type="PANTHER" id="PTHR24346:SF44">
    <property type="entry name" value="SET DOMAIN CONTAINING 6"/>
    <property type="match status" value="1"/>
</dbReference>
<keyword evidence="3" id="KW-0808">Transferase</keyword>
<dbReference type="Proteomes" id="UP001482620">
    <property type="component" value="Unassembled WGS sequence"/>
</dbReference>
<evidence type="ECO:0000256" key="7">
    <source>
        <dbReference type="ARBA" id="ARBA00047899"/>
    </source>
</evidence>
<dbReference type="Gene3D" id="1.10.510.10">
    <property type="entry name" value="Transferase(Phosphotransferase) domain 1"/>
    <property type="match status" value="1"/>
</dbReference>
<keyword evidence="6 9" id="KW-0067">ATP-binding</keyword>
<dbReference type="PANTHER" id="PTHR24346">
    <property type="entry name" value="MAP/MICROTUBULE AFFINITY-REGULATING KINASE"/>
    <property type="match status" value="1"/>
</dbReference>
<feature type="compositionally biased region" description="Acidic residues" evidence="10">
    <location>
        <begin position="395"/>
        <end position="421"/>
    </location>
</feature>
<proteinExistence type="predicted"/>
<comment type="caution">
    <text evidence="12">The sequence shown here is derived from an EMBL/GenBank/DDBJ whole genome shotgun (WGS) entry which is preliminary data.</text>
</comment>